<dbReference type="InterPro" id="IPR046980">
    <property type="entry name" value="KefG/KefF"/>
</dbReference>
<dbReference type="Gene3D" id="3.40.50.360">
    <property type="match status" value="1"/>
</dbReference>
<accession>A0ABY2TSN2</accession>
<dbReference type="InterPro" id="IPR003680">
    <property type="entry name" value="Flavodoxin_fold"/>
</dbReference>
<sequence>MKNLIIFAHTFWKNSKVNRALLEELKDNKNVNIHNLSVIYPDGKINSVKSEVTLLKEADNIIFQFPLFWYSMPSILKEWQDIVLADILYGSEPKALENKTFKIITTAGSEKSFYDTLDFNMNEILSPINLSFKFIGVKIEEPFCIYGANKDNLPIKEYLNIFK</sequence>
<dbReference type="PANTHER" id="PTHR47307">
    <property type="entry name" value="GLUTATHIONE-REGULATED POTASSIUM-EFFLUX SYSTEM ANCILLARY PROTEIN KEFG"/>
    <property type="match status" value="1"/>
</dbReference>
<protein>
    <submittedName>
        <fullName evidence="3">Flavodoxin family protein</fullName>
    </submittedName>
</protein>
<dbReference type="Pfam" id="PF02525">
    <property type="entry name" value="Flavodoxin_2"/>
    <property type="match status" value="1"/>
</dbReference>
<evidence type="ECO:0000313" key="4">
    <source>
        <dbReference type="Proteomes" id="UP000310168"/>
    </source>
</evidence>
<dbReference type="RefSeq" id="WP_137997627.1">
    <property type="nucleotide sequence ID" value="NZ_SJDU01000042.1"/>
</dbReference>
<dbReference type="PANTHER" id="PTHR47307:SF1">
    <property type="entry name" value="GLUTATHIONE-REGULATED POTASSIUM-EFFLUX SYSTEM ANCILLARY PROTEIN KEFG"/>
    <property type="match status" value="1"/>
</dbReference>
<evidence type="ECO:0000313" key="3">
    <source>
        <dbReference type="EMBL" id="TKZ35900.1"/>
    </source>
</evidence>
<dbReference type="EMBL" id="SJDU01000042">
    <property type="protein sequence ID" value="TKZ35900.1"/>
    <property type="molecule type" value="Genomic_DNA"/>
</dbReference>
<dbReference type="Proteomes" id="UP000310168">
    <property type="component" value="Unassembled WGS sequence"/>
</dbReference>
<reference evidence="3 4" key="1">
    <citation type="journal article" date="2019" name="Anaerobe">
        <title>Brachyspira catarrhinii sp. nov., an anaerobic intestinal spirochaete isolated from vervet monkeys may have been misidentified as Brachyspira aalborgi in previous studies.</title>
        <authorList>
            <person name="Phillips N.D."/>
            <person name="La T."/>
            <person name="Hampson D.J."/>
        </authorList>
    </citation>
    <scope>NUCLEOTIDE SEQUENCE [LARGE SCALE GENOMIC DNA]</scope>
    <source>
        <strain evidence="3 4">Z12</strain>
    </source>
</reference>
<evidence type="ECO:0000259" key="2">
    <source>
        <dbReference type="Pfam" id="PF02525"/>
    </source>
</evidence>
<proteinExistence type="predicted"/>
<keyword evidence="1" id="KW-0560">Oxidoreductase</keyword>
<organism evidence="3 4">
    <name type="scientific">Brachyspira catarrhinii</name>
    <dbReference type="NCBI Taxonomy" id="2528966"/>
    <lineage>
        <taxon>Bacteria</taxon>
        <taxon>Pseudomonadati</taxon>
        <taxon>Spirochaetota</taxon>
        <taxon>Spirochaetia</taxon>
        <taxon>Brachyspirales</taxon>
        <taxon>Brachyspiraceae</taxon>
        <taxon>Brachyspira</taxon>
    </lineage>
</organism>
<gene>
    <name evidence="3" type="ORF">EZH24_02885</name>
</gene>
<dbReference type="SUPFAM" id="SSF52218">
    <property type="entry name" value="Flavoproteins"/>
    <property type="match status" value="1"/>
</dbReference>
<feature type="domain" description="Flavodoxin-like fold" evidence="2">
    <location>
        <begin position="1"/>
        <end position="150"/>
    </location>
</feature>
<comment type="caution">
    <text evidence="3">The sequence shown here is derived from an EMBL/GenBank/DDBJ whole genome shotgun (WGS) entry which is preliminary data.</text>
</comment>
<dbReference type="InterPro" id="IPR029039">
    <property type="entry name" value="Flavoprotein-like_sf"/>
</dbReference>
<name>A0ABY2TSN2_9SPIR</name>
<keyword evidence="4" id="KW-1185">Reference proteome</keyword>
<evidence type="ECO:0000256" key="1">
    <source>
        <dbReference type="ARBA" id="ARBA00023002"/>
    </source>
</evidence>